<name>A0A7W5FUL6_9BURK</name>
<keyword evidence="2" id="KW-0812">Transmembrane</keyword>
<dbReference type="Pfam" id="PF07589">
    <property type="entry name" value="PEP-CTERM"/>
    <property type="match status" value="1"/>
</dbReference>
<evidence type="ECO:0000313" key="5">
    <source>
        <dbReference type="Proteomes" id="UP000541535"/>
    </source>
</evidence>
<evidence type="ECO:0000256" key="2">
    <source>
        <dbReference type="SAM" id="Phobius"/>
    </source>
</evidence>
<dbReference type="NCBIfam" id="TIGR02595">
    <property type="entry name" value="PEP_CTERM"/>
    <property type="match status" value="1"/>
</dbReference>
<proteinExistence type="predicted"/>
<feature type="compositionally biased region" description="Basic and acidic residues" evidence="1">
    <location>
        <begin position="93"/>
        <end position="106"/>
    </location>
</feature>
<organism evidence="4 5">
    <name type="scientific">Pseudoduganella violacea</name>
    <dbReference type="NCBI Taxonomy" id="1715466"/>
    <lineage>
        <taxon>Bacteria</taxon>
        <taxon>Pseudomonadati</taxon>
        <taxon>Pseudomonadota</taxon>
        <taxon>Betaproteobacteria</taxon>
        <taxon>Burkholderiales</taxon>
        <taxon>Oxalobacteraceae</taxon>
        <taxon>Telluria group</taxon>
        <taxon>Pseudoduganella</taxon>
    </lineage>
</organism>
<feature type="compositionally biased region" description="Low complexity" evidence="1">
    <location>
        <begin position="76"/>
        <end position="87"/>
    </location>
</feature>
<evidence type="ECO:0000313" key="4">
    <source>
        <dbReference type="EMBL" id="MBB3119914.1"/>
    </source>
</evidence>
<feature type="domain" description="Ice-binding protein C-terminal" evidence="3">
    <location>
        <begin position="129"/>
        <end position="154"/>
    </location>
</feature>
<accession>A0A7W5FUL6</accession>
<dbReference type="Proteomes" id="UP000541535">
    <property type="component" value="Unassembled WGS sequence"/>
</dbReference>
<dbReference type="AlphaFoldDB" id="A0A7W5FUL6"/>
<gene>
    <name evidence="4" type="ORF">FHS03_002969</name>
</gene>
<evidence type="ECO:0000259" key="3">
    <source>
        <dbReference type="Pfam" id="PF07589"/>
    </source>
</evidence>
<feature type="region of interest" description="Disordered" evidence="1">
    <location>
        <begin position="68"/>
        <end position="130"/>
    </location>
</feature>
<feature type="transmembrane region" description="Helical" evidence="2">
    <location>
        <begin position="134"/>
        <end position="151"/>
    </location>
</feature>
<keyword evidence="2" id="KW-0472">Membrane</keyword>
<dbReference type="EMBL" id="JACHXD010000007">
    <property type="protein sequence ID" value="MBB3119914.1"/>
    <property type="molecule type" value="Genomic_DNA"/>
</dbReference>
<keyword evidence="5" id="KW-1185">Reference proteome</keyword>
<reference evidence="4 5" key="1">
    <citation type="submission" date="2020-08" db="EMBL/GenBank/DDBJ databases">
        <title>Genomic Encyclopedia of Type Strains, Phase III (KMG-III): the genomes of soil and plant-associated and newly described type strains.</title>
        <authorList>
            <person name="Whitman W."/>
        </authorList>
    </citation>
    <scope>NUCLEOTIDE SEQUENCE [LARGE SCALE GENOMIC DNA]</scope>
    <source>
        <strain evidence="4 5">CECT 8897</strain>
    </source>
</reference>
<dbReference type="RefSeq" id="WP_221208147.1">
    <property type="nucleotide sequence ID" value="NZ_JACHXD010000007.1"/>
</dbReference>
<keyword evidence="2" id="KW-1133">Transmembrane helix</keyword>
<feature type="transmembrane region" description="Helical" evidence="2">
    <location>
        <begin position="42"/>
        <end position="65"/>
    </location>
</feature>
<sequence>MYKKANQSAESAFAYSNSDFYNNCKCGNIAVQYSFFQLNTGVLMRSFCLVLAIVSAMTASSTALASKTVHDKEKPAAPATVPTSVPTLQAEGQPHEIAREEEKAEPAEADYAATQDNDPKHARDNAAEPVPEPSGWALLLAGACVIGLAAGRRRGSETFH</sequence>
<protein>
    <recommendedName>
        <fullName evidence="3">Ice-binding protein C-terminal domain-containing protein</fullName>
    </recommendedName>
</protein>
<feature type="compositionally biased region" description="Basic and acidic residues" evidence="1">
    <location>
        <begin position="117"/>
        <end position="126"/>
    </location>
</feature>
<evidence type="ECO:0000256" key="1">
    <source>
        <dbReference type="SAM" id="MobiDB-lite"/>
    </source>
</evidence>
<comment type="caution">
    <text evidence="4">The sequence shown here is derived from an EMBL/GenBank/DDBJ whole genome shotgun (WGS) entry which is preliminary data.</text>
</comment>
<dbReference type="InterPro" id="IPR013424">
    <property type="entry name" value="Ice-binding_C"/>
</dbReference>